<gene>
    <name evidence="6" type="ORF">PYE67_10760</name>
</gene>
<sequence>MLLEGIETLLMLSKEKTMSRTGSLLYISQSAVSKRIANLEKRLGKKLIEPDGRQIKLTTDAQALVESIGPSFNELCGLIFDQQALTDNTLIKLDCSETLVAGYLNMAMGCYLQQDKFISITTNHTPRIVQHVQSGKATLGFCAGYLPANHGLMVFHLADEPFYIVSQTPLTCLPTQLVTNDLSNPANTYQLDILAKLAITPLMEMDSYTAAAQLALGGMTPALVPLSVIKTLNINSQYCFDFDQLQALVRPIHICLRSSSYRSPRIRKLIETIVDAVAKEVSLPSALTSQ</sequence>
<dbReference type="InterPro" id="IPR036388">
    <property type="entry name" value="WH-like_DNA-bd_sf"/>
</dbReference>
<accession>A0ABD7YQ77</accession>
<proteinExistence type="inferred from homology"/>
<dbReference type="GO" id="GO:0003677">
    <property type="term" value="F:DNA binding"/>
    <property type="evidence" value="ECO:0007669"/>
    <property type="project" value="UniProtKB-KW"/>
</dbReference>
<dbReference type="InterPro" id="IPR000847">
    <property type="entry name" value="LysR_HTH_N"/>
</dbReference>
<dbReference type="AlphaFoldDB" id="A0ABD7YQ77"/>
<dbReference type="RefSeq" id="WP_261927316.1">
    <property type="nucleotide sequence ID" value="NZ_CALYLG010000277.1"/>
</dbReference>
<comment type="similarity">
    <text evidence="1">Belongs to the LysR transcriptional regulatory family.</text>
</comment>
<dbReference type="Pfam" id="PF00126">
    <property type="entry name" value="HTH_1"/>
    <property type="match status" value="1"/>
</dbReference>
<dbReference type="SUPFAM" id="SSF46785">
    <property type="entry name" value="Winged helix' DNA-binding domain"/>
    <property type="match status" value="1"/>
</dbReference>
<organism evidence="6 7">
    <name type="scientific">Vibrio aestuarianus</name>
    <dbReference type="NCBI Taxonomy" id="28171"/>
    <lineage>
        <taxon>Bacteria</taxon>
        <taxon>Pseudomonadati</taxon>
        <taxon>Pseudomonadota</taxon>
        <taxon>Gammaproteobacteria</taxon>
        <taxon>Vibrionales</taxon>
        <taxon>Vibrionaceae</taxon>
        <taxon>Vibrio</taxon>
    </lineage>
</organism>
<dbReference type="Proteomes" id="UP001241226">
    <property type="component" value="Chromosome 1"/>
</dbReference>
<dbReference type="PANTHER" id="PTHR30126">
    <property type="entry name" value="HTH-TYPE TRANSCRIPTIONAL REGULATOR"/>
    <property type="match status" value="1"/>
</dbReference>
<reference evidence="6 7" key="1">
    <citation type="submission" date="2022-02" db="EMBL/GenBank/DDBJ databases">
        <title>Emergence and expansion in Europe of a Vibrio aestuarianus clonal complex pathogenic for oysters.</title>
        <authorList>
            <person name="Mesnil A."/>
            <person name="Travers M.-A."/>
        </authorList>
    </citation>
    <scope>NUCLEOTIDE SEQUENCE [LARGE SCALE GENOMIC DNA]</scope>
    <source>
        <strain evidence="6 7">U17</strain>
    </source>
</reference>
<dbReference type="CDD" id="cd05466">
    <property type="entry name" value="PBP2_LTTR_substrate"/>
    <property type="match status" value="1"/>
</dbReference>
<dbReference type="InterPro" id="IPR036390">
    <property type="entry name" value="WH_DNA-bd_sf"/>
</dbReference>
<evidence type="ECO:0000256" key="4">
    <source>
        <dbReference type="ARBA" id="ARBA00023163"/>
    </source>
</evidence>
<keyword evidence="3" id="KW-0238">DNA-binding</keyword>
<dbReference type="PROSITE" id="PS50931">
    <property type="entry name" value="HTH_LYSR"/>
    <property type="match status" value="1"/>
</dbReference>
<evidence type="ECO:0000313" key="6">
    <source>
        <dbReference type="EMBL" id="WGK86578.1"/>
    </source>
</evidence>
<evidence type="ECO:0000313" key="7">
    <source>
        <dbReference type="Proteomes" id="UP001241226"/>
    </source>
</evidence>
<dbReference type="SUPFAM" id="SSF53850">
    <property type="entry name" value="Periplasmic binding protein-like II"/>
    <property type="match status" value="1"/>
</dbReference>
<dbReference type="Gene3D" id="1.10.10.10">
    <property type="entry name" value="Winged helix-like DNA-binding domain superfamily/Winged helix DNA-binding domain"/>
    <property type="match status" value="1"/>
</dbReference>
<evidence type="ECO:0000256" key="1">
    <source>
        <dbReference type="ARBA" id="ARBA00009437"/>
    </source>
</evidence>
<feature type="domain" description="HTH lysR-type" evidence="5">
    <location>
        <begin position="1"/>
        <end position="58"/>
    </location>
</feature>
<dbReference type="Pfam" id="PF03466">
    <property type="entry name" value="LysR_substrate"/>
    <property type="match status" value="1"/>
</dbReference>
<dbReference type="PANTHER" id="PTHR30126:SF94">
    <property type="entry name" value="LYSR FAMILY TRANSCRIPTIONAL REGULATOR"/>
    <property type="match status" value="1"/>
</dbReference>
<protein>
    <submittedName>
        <fullName evidence="6">LysR family transcriptional regulator</fullName>
    </submittedName>
</protein>
<dbReference type="InterPro" id="IPR005119">
    <property type="entry name" value="LysR_subst-bd"/>
</dbReference>
<keyword evidence="4" id="KW-0804">Transcription</keyword>
<dbReference type="EMBL" id="CP118711">
    <property type="protein sequence ID" value="WGK86578.1"/>
    <property type="molecule type" value="Genomic_DNA"/>
</dbReference>
<evidence type="ECO:0000256" key="3">
    <source>
        <dbReference type="ARBA" id="ARBA00023125"/>
    </source>
</evidence>
<name>A0ABD7YQ77_9VIBR</name>
<evidence type="ECO:0000259" key="5">
    <source>
        <dbReference type="PROSITE" id="PS50931"/>
    </source>
</evidence>
<keyword evidence="2" id="KW-0805">Transcription regulation</keyword>
<evidence type="ECO:0000256" key="2">
    <source>
        <dbReference type="ARBA" id="ARBA00023015"/>
    </source>
</evidence>